<dbReference type="Pfam" id="PF03127">
    <property type="entry name" value="GAT"/>
    <property type="match status" value="1"/>
</dbReference>
<feature type="domain" description="GAT" evidence="3">
    <location>
        <begin position="886"/>
        <end position="952"/>
    </location>
</feature>
<dbReference type="InterPro" id="IPR052201">
    <property type="entry name" value="LRR-containing_regulator"/>
</dbReference>
<keyword evidence="1" id="KW-0677">Repeat</keyword>
<feature type="region of interest" description="Disordered" evidence="2">
    <location>
        <begin position="955"/>
        <end position="1029"/>
    </location>
</feature>
<evidence type="ECO:0000313" key="4">
    <source>
        <dbReference type="EMBL" id="KAJ3180532.1"/>
    </source>
</evidence>
<feature type="region of interest" description="Disordered" evidence="2">
    <location>
        <begin position="324"/>
        <end position="444"/>
    </location>
</feature>
<dbReference type="InterPro" id="IPR001611">
    <property type="entry name" value="Leu-rich_rpt"/>
</dbReference>
<feature type="compositionally biased region" description="Low complexity" evidence="2">
    <location>
        <begin position="397"/>
        <end position="406"/>
    </location>
</feature>
<dbReference type="PANTHER" id="PTHR24111">
    <property type="entry name" value="LEUCINE-RICH REPEAT-CONTAINING PROTEIN 34"/>
    <property type="match status" value="1"/>
</dbReference>
<gene>
    <name evidence="4" type="ORF">HDU87_002041</name>
</gene>
<evidence type="ECO:0000256" key="1">
    <source>
        <dbReference type="ARBA" id="ARBA00022737"/>
    </source>
</evidence>
<feature type="compositionally biased region" description="Low complexity" evidence="2">
    <location>
        <begin position="957"/>
        <end position="967"/>
    </location>
</feature>
<feature type="region of interest" description="Disordered" evidence="2">
    <location>
        <begin position="147"/>
        <end position="187"/>
    </location>
</feature>
<dbReference type="GO" id="GO:0035091">
    <property type="term" value="F:phosphatidylinositol binding"/>
    <property type="evidence" value="ECO:0007669"/>
    <property type="project" value="InterPro"/>
</dbReference>
<feature type="compositionally biased region" description="Polar residues" evidence="2">
    <location>
        <begin position="355"/>
        <end position="369"/>
    </location>
</feature>
<dbReference type="InterPro" id="IPR038425">
    <property type="entry name" value="GAT_sf"/>
</dbReference>
<name>A0AAD5XSD0_9FUNG</name>
<dbReference type="Gene3D" id="1.20.58.160">
    <property type="match status" value="1"/>
</dbReference>
<dbReference type="InterPro" id="IPR032675">
    <property type="entry name" value="LRR_dom_sf"/>
</dbReference>
<dbReference type="SMART" id="SM00368">
    <property type="entry name" value="LRR_RI"/>
    <property type="match status" value="6"/>
</dbReference>
<feature type="compositionally biased region" description="Low complexity" evidence="2">
    <location>
        <begin position="77"/>
        <end position="112"/>
    </location>
</feature>
<dbReference type="AlphaFoldDB" id="A0AAD5XSD0"/>
<evidence type="ECO:0000259" key="3">
    <source>
        <dbReference type="Pfam" id="PF03127"/>
    </source>
</evidence>
<evidence type="ECO:0000256" key="2">
    <source>
        <dbReference type="SAM" id="MobiDB-lite"/>
    </source>
</evidence>
<proteinExistence type="predicted"/>
<dbReference type="PANTHER" id="PTHR24111:SF0">
    <property type="entry name" value="LEUCINE-RICH REPEAT-CONTAINING PROTEIN"/>
    <property type="match status" value="1"/>
</dbReference>
<keyword evidence="5" id="KW-1185">Reference proteome</keyword>
<dbReference type="CDD" id="cd21383">
    <property type="entry name" value="GAT_GGA_Tom1-like"/>
    <property type="match status" value="1"/>
</dbReference>
<accession>A0AAD5XSD0</accession>
<protein>
    <recommendedName>
        <fullName evidence="3">GAT domain-containing protein</fullName>
    </recommendedName>
</protein>
<dbReference type="EMBL" id="JADGJQ010000016">
    <property type="protein sequence ID" value="KAJ3180532.1"/>
    <property type="molecule type" value="Genomic_DNA"/>
</dbReference>
<dbReference type="SUPFAM" id="SSF89009">
    <property type="entry name" value="GAT-like domain"/>
    <property type="match status" value="1"/>
</dbReference>
<organism evidence="4 5">
    <name type="scientific">Geranomyces variabilis</name>
    <dbReference type="NCBI Taxonomy" id="109894"/>
    <lineage>
        <taxon>Eukaryota</taxon>
        <taxon>Fungi</taxon>
        <taxon>Fungi incertae sedis</taxon>
        <taxon>Chytridiomycota</taxon>
        <taxon>Chytridiomycota incertae sedis</taxon>
        <taxon>Chytridiomycetes</taxon>
        <taxon>Spizellomycetales</taxon>
        <taxon>Powellomycetaceae</taxon>
        <taxon>Geranomyces</taxon>
    </lineage>
</organism>
<sequence>MMLPEDIDVPDADLGAGGVAATTPVAGKGTIPPVQLDPINTVTGGASDGGWATSSRPGSAILEMASSEEDIGDLVGAGAKSLSRSSSSSGRVPAASPAPASPARSATQTTASAAASSALPAAARAASPAAVVRRQSLETATIDKFIPSPKLSETPSIPGAQAGAVAPSSLPPLRSPQSELPQVSTNAVDEDLDTTFARLLAMGFEAETCELAIAESLANKELASAASPALLDMAVAFIVSRMGEGDSGAVRGVSFEPSQRRPPLHPPRGILKASTSSAPPPSLFSRFAKQMDTAADALANSIEKMKPILRNLSIVDLEDHEQDDPIWASRPSSAGAGSAAQSPRAAATPRRASTDMSGSRVGSTASSHHSLLGGGEKHVRFSFPDIHAVGGPPSPSIPDDGGSRSPAWDVWDSPLDQAHAPLSLPRAGNDDVSPTSGGGSPTKTRVTTPDALYAFYQTRCSLRNEQIVDRVGEQIRRAIVAGSELTELDFKDVMISSRNVASVAELLATSYAIPRISFEGATLADETIKPILSALVLHDNVVHLCLRNAKKIRGAGLKYLSVYVKKSRKLKSLDVSGIPFDHRAISYLAHALREGSQLGILRMDGCEISAALLRVLGTALVESNVTSLTLRANRLTREAGPALADILLGVDAVSSYVVRGLLSLDVSDNNLGRGLSPLSSALGRNRRLIELFLCRNAALDARDLAALATALRTNDTLEVLDLSGTGVDGEGGAGVAALKDAVAGNRSLKTLGLAATELTTEGAIALAEALPLTMSLRKLDLRQNPLDLAGAMAIAMGMKMNRSIVELEIAPVLRKGGHGLDDNPDLASFMNDVSMYCQRNSEIQLAHPTASPTSPAARSASSSLSSVSGCIDAGRLVADIKSATETAALLEQMLRVSDSPRDVVRQLYDQTRSFQKTLQDLVAETVGLDEELLMQILTANDVLLSAVAAFDKHEAESQSNASSSHAPAPLPPNTVHPRSSSNIKPSDSFGSLLDMDGDGEHAGPSRLTSELDDQMKEIDAFLDDEDEKK</sequence>
<feature type="region of interest" description="Disordered" evidence="2">
    <location>
        <begin position="250"/>
        <end position="284"/>
    </location>
</feature>
<dbReference type="Proteomes" id="UP001212152">
    <property type="component" value="Unassembled WGS sequence"/>
</dbReference>
<comment type="caution">
    <text evidence="4">The sequence shown here is derived from an EMBL/GenBank/DDBJ whole genome shotgun (WGS) entry which is preliminary data.</text>
</comment>
<feature type="region of interest" description="Disordered" evidence="2">
    <location>
        <begin position="23"/>
        <end position="112"/>
    </location>
</feature>
<dbReference type="Gene3D" id="3.80.10.10">
    <property type="entry name" value="Ribonuclease Inhibitor"/>
    <property type="match status" value="1"/>
</dbReference>
<dbReference type="GO" id="GO:0043130">
    <property type="term" value="F:ubiquitin binding"/>
    <property type="evidence" value="ECO:0007669"/>
    <property type="project" value="InterPro"/>
</dbReference>
<feature type="compositionally biased region" description="Acidic residues" evidence="2">
    <location>
        <begin position="1020"/>
        <end position="1029"/>
    </location>
</feature>
<dbReference type="InterPro" id="IPR004152">
    <property type="entry name" value="GAT_dom"/>
</dbReference>
<feature type="compositionally biased region" description="Low complexity" evidence="2">
    <location>
        <begin position="328"/>
        <end position="351"/>
    </location>
</feature>
<dbReference type="SUPFAM" id="SSF52047">
    <property type="entry name" value="RNI-like"/>
    <property type="match status" value="1"/>
</dbReference>
<reference evidence="4" key="1">
    <citation type="submission" date="2020-05" db="EMBL/GenBank/DDBJ databases">
        <title>Phylogenomic resolution of chytrid fungi.</title>
        <authorList>
            <person name="Stajich J.E."/>
            <person name="Amses K."/>
            <person name="Simmons R."/>
            <person name="Seto K."/>
            <person name="Myers J."/>
            <person name="Bonds A."/>
            <person name="Quandt C.A."/>
            <person name="Barry K."/>
            <person name="Liu P."/>
            <person name="Grigoriev I."/>
            <person name="Longcore J.E."/>
            <person name="James T.Y."/>
        </authorList>
    </citation>
    <scope>NUCLEOTIDE SEQUENCE</scope>
    <source>
        <strain evidence="4">JEL0379</strain>
    </source>
</reference>
<feature type="compositionally biased region" description="Polar residues" evidence="2">
    <location>
        <begin position="976"/>
        <end position="989"/>
    </location>
</feature>
<dbReference type="Pfam" id="PF13516">
    <property type="entry name" value="LRR_6"/>
    <property type="match status" value="2"/>
</dbReference>
<evidence type="ECO:0000313" key="5">
    <source>
        <dbReference type="Proteomes" id="UP001212152"/>
    </source>
</evidence>